<evidence type="ECO:0000313" key="2">
    <source>
        <dbReference type="EMBL" id="MCB4799926.1"/>
    </source>
</evidence>
<keyword evidence="1" id="KW-1133">Transmembrane helix</keyword>
<dbReference type="Proteomes" id="UP001139199">
    <property type="component" value="Unassembled WGS sequence"/>
</dbReference>
<evidence type="ECO:0000313" key="3">
    <source>
        <dbReference type="Proteomes" id="UP001139199"/>
    </source>
</evidence>
<protein>
    <submittedName>
        <fullName evidence="2">Uncharacterized protein</fullName>
    </submittedName>
</protein>
<keyword evidence="1" id="KW-0472">Membrane</keyword>
<dbReference type="RefSeq" id="WP_226544407.1">
    <property type="nucleotide sequence ID" value="NZ_JAJAPW010000006.1"/>
</dbReference>
<organism evidence="2 3">
    <name type="scientific">Neotamlana laminarinivorans</name>
    <dbReference type="NCBI Taxonomy" id="2883124"/>
    <lineage>
        <taxon>Bacteria</taxon>
        <taxon>Pseudomonadati</taxon>
        <taxon>Bacteroidota</taxon>
        <taxon>Flavobacteriia</taxon>
        <taxon>Flavobacteriales</taxon>
        <taxon>Flavobacteriaceae</taxon>
        <taxon>Neotamlana</taxon>
    </lineage>
</organism>
<proteinExistence type="predicted"/>
<keyword evidence="1" id="KW-0812">Transmembrane</keyword>
<accession>A0A9X1I2C9</accession>
<feature type="transmembrane region" description="Helical" evidence="1">
    <location>
        <begin position="131"/>
        <end position="151"/>
    </location>
</feature>
<feature type="transmembrane region" description="Helical" evidence="1">
    <location>
        <begin position="60"/>
        <end position="80"/>
    </location>
</feature>
<reference evidence="2" key="1">
    <citation type="submission" date="2021-10" db="EMBL/GenBank/DDBJ databases">
        <title>Tamlana sargassums sp. nov., and Tamlana laminarinivorans sp. nov., two new bacteria isolated from the brown alga.</title>
        <authorList>
            <person name="Li J."/>
        </authorList>
    </citation>
    <scope>NUCLEOTIDE SEQUENCE</scope>
    <source>
        <strain evidence="2">PT2-4</strain>
    </source>
</reference>
<comment type="caution">
    <text evidence="2">The sequence shown here is derived from an EMBL/GenBank/DDBJ whole genome shotgun (WGS) entry which is preliminary data.</text>
</comment>
<gene>
    <name evidence="2" type="ORF">LG649_13810</name>
</gene>
<keyword evidence="3" id="KW-1185">Reference proteome</keyword>
<evidence type="ECO:0000256" key="1">
    <source>
        <dbReference type="SAM" id="Phobius"/>
    </source>
</evidence>
<dbReference type="AlphaFoldDB" id="A0A9X1I2C9"/>
<feature type="transmembrane region" description="Helical" evidence="1">
    <location>
        <begin position="92"/>
        <end position="119"/>
    </location>
</feature>
<dbReference type="EMBL" id="JAJAPW010000006">
    <property type="protein sequence ID" value="MCB4799926.1"/>
    <property type="molecule type" value="Genomic_DNA"/>
</dbReference>
<name>A0A9X1I2C9_9FLAO</name>
<sequence length="152" mass="17651">MSDYILTEETLPRTFGFIFGDKYYKAVEAYMQNSDLLACKFPVDGQTIELILPDPTFVTIIKGITIAVIFVEVIICFFFFNKKSFYGKHFPLIVILFVWSTCLMRNEYAFFSLLCILTFFARPQMLKLYKLAMVGTIIMFLSFEVSNISILF</sequence>